<reference evidence="3" key="1">
    <citation type="submission" date="2016-10" db="EMBL/GenBank/DDBJ databases">
        <authorList>
            <person name="Varghese N."/>
            <person name="Submissions S."/>
        </authorList>
    </citation>
    <scope>NUCLEOTIDE SEQUENCE [LARGE SCALE GENOMIC DNA]</scope>
    <source>
        <strain evidence="3">S6-262</strain>
    </source>
</reference>
<dbReference type="RefSeq" id="WP_093664498.1">
    <property type="nucleotide sequence ID" value="NZ_FOCF01000002.1"/>
</dbReference>
<dbReference type="PROSITE" id="PS51257">
    <property type="entry name" value="PROKAR_LIPOPROTEIN"/>
    <property type="match status" value="1"/>
</dbReference>
<name>A0A1H8B401_9SPHN</name>
<feature type="region of interest" description="Disordered" evidence="1">
    <location>
        <begin position="48"/>
        <end position="89"/>
    </location>
</feature>
<feature type="compositionally biased region" description="Basic and acidic residues" evidence="1">
    <location>
        <begin position="63"/>
        <end position="80"/>
    </location>
</feature>
<proteinExistence type="predicted"/>
<organism evidence="2 3">
    <name type="scientific">Sphingomonas gellani</name>
    <dbReference type="NCBI Taxonomy" id="1166340"/>
    <lineage>
        <taxon>Bacteria</taxon>
        <taxon>Pseudomonadati</taxon>
        <taxon>Pseudomonadota</taxon>
        <taxon>Alphaproteobacteria</taxon>
        <taxon>Sphingomonadales</taxon>
        <taxon>Sphingomonadaceae</taxon>
        <taxon>Sphingomonas</taxon>
    </lineage>
</organism>
<gene>
    <name evidence="2" type="ORF">SAMN05192583_1162</name>
</gene>
<feature type="compositionally biased region" description="Polar residues" evidence="1">
    <location>
        <begin position="48"/>
        <end position="60"/>
    </location>
</feature>
<evidence type="ECO:0000313" key="3">
    <source>
        <dbReference type="Proteomes" id="UP000199206"/>
    </source>
</evidence>
<protein>
    <submittedName>
        <fullName evidence="2">Uncharacterized protein</fullName>
    </submittedName>
</protein>
<dbReference type="Proteomes" id="UP000199206">
    <property type="component" value="Unassembled WGS sequence"/>
</dbReference>
<dbReference type="EMBL" id="FOCF01000002">
    <property type="protein sequence ID" value="SEM76824.1"/>
    <property type="molecule type" value="Genomic_DNA"/>
</dbReference>
<evidence type="ECO:0000256" key="1">
    <source>
        <dbReference type="SAM" id="MobiDB-lite"/>
    </source>
</evidence>
<accession>A0A1H8B401</accession>
<sequence length="89" mass="9193">MKKISVLGAAIGLMALSACNSSPREQAADNIEANADSVADNLEDAADNASTTAAKDSLNNEADAVRNEGDLKAKDMRTNDPDTNLSNGL</sequence>
<evidence type="ECO:0000313" key="2">
    <source>
        <dbReference type="EMBL" id="SEM76824.1"/>
    </source>
</evidence>
<keyword evidence="3" id="KW-1185">Reference proteome</keyword>
<dbReference type="OrthoDB" id="7571816at2"/>
<dbReference type="AlphaFoldDB" id="A0A1H8B401"/>